<reference evidence="2" key="1">
    <citation type="submission" date="2016-12" db="EMBL/GenBank/DDBJ databases">
        <authorList>
            <person name="Rodrigo-Torres L."/>
            <person name="Arahal R.D."/>
            <person name="Lucena T."/>
        </authorList>
    </citation>
    <scope>NUCLEOTIDE SEQUENCE [LARGE SCALE GENOMIC DNA]</scope>
</reference>
<organism evidence="1 2">
    <name type="scientific">Vibrio quintilis</name>
    <dbReference type="NCBI Taxonomy" id="1117707"/>
    <lineage>
        <taxon>Bacteria</taxon>
        <taxon>Pseudomonadati</taxon>
        <taxon>Pseudomonadota</taxon>
        <taxon>Gammaproteobacteria</taxon>
        <taxon>Vibrionales</taxon>
        <taxon>Vibrionaceae</taxon>
        <taxon>Vibrio</taxon>
    </lineage>
</organism>
<evidence type="ECO:0000313" key="2">
    <source>
        <dbReference type="Proteomes" id="UP000184600"/>
    </source>
</evidence>
<keyword evidence="2" id="KW-1185">Reference proteome</keyword>
<protein>
    <submittedName>
        <fullName evidence="1">Uncharacterized protein</fullName>
    </submittedName>
</protein>
<dbReference type="AlphaFoldDB" id="A0A1M7YQ29"/>
<dbReference type="Proteomes" id="UP000184600">
    <property type="component" value="Unassembled WGS sequence"/>
</dbReference>
<proteinExistence type="predicted"/>
<sequence>MKKYILLILCTGLLWAYYFFPIPQPNKKLPESLLNLNQVMINQTPNTSKVFKDYWINELSNKKQLSHVEKQMINLADKAGIHRIIFGYSAAFRIAYFTNYSNYYLTNRYYVYSSDDSTEETQVPSIDQAIAQLKDKSIYYFCEPADHPHWFVCAGED</sequence>
<evidence type="ECO:0000313" key="1">
    <source>
        <dbReference type="EMBL" id="SHO54739.1"/>
    </source>
</evidence>
<accession>A0A1M7YQ29</accession>
<name>A0A1M7YQ29_9VIBR</name>
<gene>
    <name evidence="1" type="ORF">VQ7734_00457</name>
</gene>
<dbReference type="OrthoDB" id="5910829at2"/>
<dbReference type="RefSeq" id="WP_073579649.1">
    <property type="nucleotide sequence ID" value="NZ_AP024897.1"/>
</dbReference>
<dbReference type="EMBL" id="FRFG01000007">
    <property type="protein sequence ID" value="SHO54739.1"/>
    <property type="molecule type" value="Genomic_DNA"/>
</dbReference>